<accession>A0ABM1M693</accession>
<proteinExistence type="predicted"/>
<evidence type="ECO:0000313" key="2">
    <source>
        <dbReference type="Proteomes" id="UP000695000"/>
    </source>
</evidence>
<reference evidence="3" key="1">
    <citation type="submission" date="2025-08" db="UniProtKB">
        <authorList>
            <consortium name="RefSeq"/>
        </authorList>
    </citation>
    <scope>IDENTIFICATION</scope>
    <source>
        <tissue evidence="3">Whole Larva</tissue>
    </source>
</reference>
<dbReference type="RefSeq" id="XP_017770093.1">
    <property type="nucleotide sequence ID" value="XM_017914604.1"/>
</dbReference>
<feature type="coiled-coil region" evidence="1">
    <location>
        <begin position="28"/>
        <end position="55"/>
    </location>
</feature>
<evidence type="ECO:0000313" key="3">
    <source>
        <dbReference type="RefSeq" id="XP_017770093.1"/>
    </source>
</evidence>
<dbReference type="GeneID" id="108557892"/>
<protein>
    <submittedName>
        <fullName evidence="3">Uncharacterized protein LOC108557892</fullName>
    </submittedName>
</protein>
<gene>
    <name evidence="3" type="primary">LOC108557892</name>
</gene>
<name>A0ABM1M693_NICVS</name>
<organism evidence="2 3">
    <name type="scientific">Nicrophorus vespilloides</name>
    <name type="common">Boreal carrion beetle</name>
    <dbReference type="NCBI Taxonomy" id="110193"/>
    <lineage>
        <taxon>Eukaryota</taxon>
        <taxon>Metazoa</taxon>
        <taxon>Ecdysozoa</taxon>
        <taxon>Arthropoda</taxon>
        <taxon>Hexapoda</taxon>
        <taxon>Insecta</taxon>
        <taxon>Pterygota</taxon>
        <taxon>Neoptera</taxon>
        <taxon>Endopterygota</taxon>
        <taxon>Coleoptera</taxon>
        <taxon>Polyphaga</taxon>
        <taxon>Staphyliniformia</taxon>
        <taxon>Silphidae</taxon>
        <taxon>Nicrophorinae</taxon>
        <taxon>Nicrophorus</taxon>
    </lineage>
</organism>
<sequence>MEGVEKIDAGCVYPKEYMKKVETEINLFREFNNQLRTLKKQLKQQTLKVDEREADMELLSSEQREFLQQRPDRDVFINVTKKFIRTCECLAKLMEISDKKFKVIEKQMQDY</sequence>
<keyword evidence="2" id="KW-1185">Reference proteome</keyword>
<evidence type="ECO:0000256" key="1">
    <source>
        <dbReference type="SAM" id="Coils"/>
    </source>
</evidence>
<keyword evidence="1" id="KW-0175">Coiled coil</keyword>
<dbReference type="Proteomes" id="UP000695000">
    <property type="component" value="Unplaced"/>
</dbReference>